<protein>
    <recommendedName>
        <fullName evidence="1">Heterokaryon incompatibility domain-containing protein</fullName>
    </recommendedName>
</protein>
<sequence>MKRQVPCRWKPPPLTDSSSQIRLLWIYAGKDDEGIRCTVSVWDLEHAPEFRAISYTWGSPQSTAYINIQSVPSRPRRKAALRLYDMRVRVRENARYALWQARLHYPESYIWIDSVCIDQTDLREKTAQVAMMAKIYASAVAVLACIGPSDESSDFIYEACEDLESNAGPRDEYSNNAPRLERVQLLVGAGPADLLIEHFDKFSSRGYFHRLWILQELHSGRDRLVLCGNRVTAWKDIAWLREDLHDCHSRGWPIDDWSDQIDTLLYLLDYQGTQGEKGAYWHWTKFWNALEEFSCTDARDLVYGVLGMFDWDEADVEKPQPDYEMSTFDLAVRLIPRRPAVYEDVLGHLMELLGLNKLAISGLIQEFNASRPLEQSAGFELPEWRFEIRGIGSVGQDCYGRLCADLSPQIVTEFESANEVVCLLQSEIQVDRRDDMVLPSSNGREPVRIYTGGTVSVVAWSEVKPDDILVQIANQVLVGRIIDASHFRVVGNAIVLSNFDWKRFENWTCTCWPEQSAIYSRFRVLLSSTDLSHAEALMLSGESSDGSSLSSRVKRSRLSTPAIGTVFKDITYEVETGTPFGIRPIKETCALHNAEECNQWLEYPMRFAAASGCGPRFHQAHTVFKYRSAAPIPPESRPPPQS</sequence>
<organism evidence="2 3">
    <name type="scientific">Cercospora kikuchii</name>
    <dbReference type="NCBI Taxonomy" id="84275"/>
    <lineage>
        <taxon>Eukaryota</taxon>
        <taxon>Fungi</taxon>
        <taxon>Dikarya</taxon>
        <taxon>Ascomycota</taxon>
        <taxon>Pezizomycotina</taxon>
        <taxon>Dothideomycetes</taxon>
        <taxon>Dothideomycetidae</taxon>
        <taxon>Mycosphaerellales</taxon>
        <taxon>Mycosphaerellaceae</taxon>
        <taxon>Cercospora</taxon>
    </lineage>
</organism>
<comment type="caution">
    <text evidence="2">The sequence shown here is derived from an EMBL/GenBank/DDBJ whole genome shotgun (WGS) entry which is preliminary data.</text>
</comment>
<evidence type="ECO:0000313" key="2">
    <source>
        <dbReference type="EMBL" id="GIZ47137.1"/>
    </source>
</evidence>
<dbReference type="Proteomes" id="UP000825890">
    <property type="component" value="Unassembled WGS sequence"/>
</dbReference>
<dbReference type="AlphaFoldDB" id="A0A9P3CT71"/>
<dbReference type="InterPro" id="IPR052895">
    <property type="entry name" value="HetReg/Transcr_Mod"/>
</dbReference>
<dbReference type="PANTHER" id="PTHR24148:SF73">
    <property type="entry name" value="HET DOMAIN PROTEIN (AFU_ORTHOLOGUE AFUA_8G01020)"/>
    <property type="match status" value="1"/>
</dbReference>
<keyword evidence="3" id="KW-1185">Reference proteome</keyword>
<dbReference type="GeneID" id="68295812"/>
<dbReference type="RefSeq" id="XP_044661624.1">
    <property type="nucleotide sequence ID" value="XM_044805689.1"/>
</dbReference>
<accession>A0A9P3CT71</accession>
<evidence type="ECO:0000313" key="3">
    <source>
        <dbReference type="Proteomes" id="UP000825890"/>
    </source>
</evidence>
<dbReference type="PANTHER" id="PTHR24148">
    <property type="entry name" value="ANKYRIN REPEAT DOMAIN-CONTAINING PROTEIN 39 HOMOLOG-RELATED"/>
    <property type="match status" value="1"/>
</dbReference>
<gene>
    <name evidence="2" type="ORF">CKM354_001023700</name>
</gene>
<dbReference type="EMBL" id="BOLY01000007">
    <property type="protein sequence ID" value="GIZ47137.1"/>
    <property type="molecule type" value="Genomic_DNA"/>
</dbReference>
<name>A0A9P3CT71_9PEZI</name>
<proteinExistence type="predicted"/>
<dbReference type="Pfam" id="PF06985">
    <property type="entry name" value="HET"/>
    <property type="match status" value="1"/>
</dbReference>
<reference evidence="2 3" key="1">
    <citation type="submission" date="2021-01" db="EMBL/GenBank/DDBJ databases">
        <title>Cercospora kikuchii MAFF 305040 whole genome shotgun sequence.</title>
        <authorList>
            <person name="Kashiwa T."/>
            <person name="Suzuki T."/>
        </authorList>
    </citation>
    <scope>NUCLEOTIDE SEQUENCE [LARGE SCALE GENOMIC DNA]</scope>
    <source>
        <strain evidence="2 3">MAFF 305040</strain>
    </source>
</reference>
<evidence type="ECO:0000259" key="1">
    <source>
        <dbReference type="Pfam" id="PF06985"/>
    </source>
</evidence>
<feature type="domain" description="Heterokaryon incompatibility" evidence="1">
    <location>
        <begin position="50"/>
        <end position="216"/>
    </location>
</feature>
<dbReference type="InterPro" id="IPR010730">
    <property type="entry name" value="HET"/>
</dbReference>
<dbReference type="OrthoDB" id="3650304at2759"/>